<evidence type="ECO:0000256" key="3">
    <source>
        <dbReference type="ARBA" id="ARBA00023163"/>
    </source>
</evidence>
<feature type="domain" description="HTH gntR-type" evidence="5">
    <location>
        <begin position="14"/>
        <end position="81"/>
    </location>
</feature>
<dbReference type="Pfam" id="PF07729">
    <property type="entry name" value="FCD"/>
    <property type="match status" value="1"/>
</dbReference>
<accession>A0ABY2DX41</accession>
<keyword evidence="1" id="KW-0805">Transcription regulation</keyword>
<dbReference type="CDD" id="cd07377">
    <property type="entry name" value="WHTH_GntR"/>
    <property type="match status" value="1"/>
</dbReference>
<dbReference type="SMART" id="SM00895">
    <property type="entry name" value="FCD"/>
    <property type="match status" value="1"/>
</dbReference>
<dbReference type="PANTHER" id="PTHR43537:SF45">
    <property type="entry name" value="GNTR FAMILY REGULATORY PROTEIN"/>
    <property type="match status" value="1"/>
</dbReference>
<evidence type="ECO:0000313" key="7">
    <source>
        <dbReference type="Proteomes" id="UP000504882"/>
    </source>
</evidence>
<dbReference type="PANTHER" id="PTHR43537">
    <property type="entry name" value="TRANSCRIPTIONAL REGULATOR, GNTR FAMILY"/>
    <property type="match status" value="1"/>
</dbReference>
<feature type="region of interest" description="Disordered" evidence="4">
    <location>
        <begin position="214"/>
        <end position="238"/>
    </location>
</feature>
<keyword evidence="2" id="KW-0238">DNA-binding</keyword>
<name>A0ABY2DX41_9MICO</name>
<organism evidence="6 7">
    <name type="scientific">Occultella glacieicola</name>
    <dbReference type="NCBI Taxonomy" id="2518684"/>
    <lineage>
        <taxon>Bacteria</taxon>
        <taxon>Bacillati</taxon>
        <taxon>Actinomycetota</taxon>
        <taxon>Actinomycetes</taxon>
        <taxon>Micrococcales</taxon>
        <taxon>Ruaniaceae</taxon>
        <taxon>Occultella</taxon>
    </lineage>
</organism>
<comment type="caution">
    <text evidence="6">The sequence shown here is derived from an EMBL/GenBank/DDBJ whole genome shotgun (WGS) entry which is preliminary data.</text>
</comment>
<evidence type="ECO:0000256" key="2">
    <source>
        <dbReference type="ARBA" id="ARBA00023125"/>
    </source>
</evidence>
<protein>
    <submittedName>
        <fullName evidence="6">GntR family transcriptional regulator</fullName>
    </submittedName>
</protein>
<dbReference type="EMBL" id="SMNA01000016">
    <property type="protein sequence ID" value="TDE88552.1"/>
    <property type="molecule type" value="Genomic_DNA"/>
</dbReference>
<dbReference type="PROSITE" id="PS50949">
    <property type="entry name" value="HTH_GNTR"/>
    <property type="match status" value="1"/>
</dbReference>
<dbReference type="InterPro" id="IPR000524">
    <property type="entry name" value="Tscrpt_reg_HTH_GntR"/>
</dbReference>
<sequence length="238" mass="25740">MAAKESGTPKVRKRTLSSVVTSQMRQRIVDGTFPPGSQLNEVELARRFATSRGPVREGMQRLVQEGLLVSEPHRGMFVPLLDESDIADLYYARAAVERAAMLRLVDQGVTAATVANLEQALGEMAAAIEREDWGAVATSDLRFHELIVDASGSPRLSRMYAALAGESRLAINILVGSYDGRTDYLEEHAKIFELLVAGNRSGLLGELSRHLQTGQDTATKNSRGAVADSAAAVRDTTT</sequence>
<dbReference type="RefSeq" id="WP_133109992.1">
    <property type="nucleotide sequence ID" value="NZ_SMNA01000016.1"/>
</dbReference>
<dbReference type="Proteomes" id="UP000504882">
    <property type="component" value="Unassembled WGS sequence"/>
</dbReference>
<dbReference type="Gene3D" id="1.20.120.530">
    <property type="entry name" value="GntR ligand-binding domain-like"/>
    <property type="match status" value="1"/>
</dbReference>
<dbReference type="SUPFAM" id="SSF46785">
    <property type="entry name" value="Winged helix' DNA-binding domain"/>
    <property type="match status" value="1"/>
</dbReference>
<evidence type="ECO:0000256" key="4">
    <source>
        <dbReference type="SAM" id="MobiDB-lite"/>
    </source>
</evidence>
<keyword evidence="3" id="KW-0804">Transcription</keyword>
<dbReference type="InterPro" id="IPR036390">
    <property type="entry name" value="WH_DNA-bd_sf"/>
</dbReference>
<keyword evidence="7" id="KW-1185">Reference proteome</keyword>
<dbReference type="InterPro" id="IPR011711">
    <property type="entry name" value="GntR_C"/>
</dbReference>
<dbReference type="InterPro" id="IPR036388">
    <property type="entry name" value="WH-like_DNA-bd_sf"/>
</dbReference>
<evidence type="ECO:0000256" key="1">
    <source>
        <dbReference type="ARBA" id="ARBA00023015"/>
    </source>
</evidence>
<proteinExistence type="predicted"/>
<evidence type="ECO:0000313" key="6">
    <source>
        <dbReference type="EMBL" id="TDE88552.1"/>
    </source>
</evidence>
<gene>
    <name evidence="6" type="ORF">EXU48_22770</name>
</gene>
<dbReference type="SMART" id="SM00345">
    <property type="entry name" value="HTH_GNTR"/>
    <property type="match status" value="1"/>
</dbReference>
<dbReference type="InterPro" id="IPR008920">
    <property type="entry name" value="TF_FadR/GntR_C"/>
</dbReference>
<reference evidence="6 7" key="1">
    <citation type="submission" date="2019-03" db="EMBL/GenBank/DDBJ databases">
        <title>Genomic features of bacteria from cold environments.</title>
        <authorList>
            <person name="Shen L."/>
        </authorList>
    </citation>
    <scope>NUCLEOTIDE SEQUENCE [LARGE SCALE GENOMIC DNA]</scope>
    <source>
        <strain evidence="7">T3246-1</strain>
    </source>
</reference>
<evidence type="ECO:0000259" key="5">
    <source>
        <dbReference type="PROSITE" id="PS50949"/>
    </source>
</evidence>
<dbReference type="Gene3D" id="1.10.10.10">
    <property type="entry name" value="Winged helix-like DNA-binding domain superfamily/Winged helix DNA-binding domain"/>
    <property type="match status" value="1"/>
</dbReference>
<dbReference type="SUPFAM" id="SSF48008">
    <property type="entry name" value="GntR ligand-binding domain-like"/>
    <property type="match status" value="1"/>
</dbReference>
<dbReference type="Pfam" id="PF00392">
    <property type="entry name" value="GntR"/>
    <property type="match status" value="1"/>
</dbReference>